<dbReference type="InterPro" id="IPR018631">
    <property type="entry name" value="AAA-ATPase-like_dom"/>
</dbReference>
<organism evidence="2 3">
    <name type="scientific">Butyricimonas faecihominis</name>
    <dbReference type="NCBI Taxonomy" id="1472416"/>
    <lineage>
        <taxon>Bacteria</taxon>
        <taxon>Pseudomonadati</taxon>
        <taxon>Bacteroidota</taxon>
        <taxon>Bacteroidia</taxon>
        <taxon>Bacteroidales</taxon>
        <taxon>Odoribacteraceae</taxon>
        <taxon>Butyricimonas</taxon>
    </lineage>
</organism>
<comment type="caution">
    <text evidence="2">The sequence shown here is derived from an EMBL/GenBank/DDBJ whole genome shotgun (WGS) entry which is preliminary data.</text>
</comment>
<dbReference type="Pfam" id="PF09820">
    <property type="entry name" value="AAA-ATPase_like"/>
    <property type="match status" value="1"/>
</dbReference>
<evidence type="ECO:0000259" key="1">
    <source>
        <dbReference type="Pfam" id="PF09820"/>
    </source>
</evidence>
<accession>A0A7W6HXM5</accession>
<sequence>MSDRLYPIGIQNFESFRKDGYLYVDKTRLIYRLVKTGRYYFLSRPRRFGKSLLISTLEAYFRGKRELFQGLAMEELEKE</sequence>
<evidence type="ECO:0000313" key="2">
    <source>
        <dbReference type="EMBL" id="MBB4026844.1"/>
    </source>
</evidence>
<name>A0A7W6HXM5_9BACT</name>
<protein>
    <recommendedName>
        <fullName evidence="1">AAA-ATPase-like domain-containing protein</fullName>
    </recommendedName>
</protein>
<gene>
    <name evidence="2" type="ORF">GGR14_002645</name>
</gene>
<proteinExistence type="predicted"/>
<dbReference type="PANTHER" id="PTHR34825:SF1">
    <property type="entry name" value="AAA-ATPASE-LIKE DOMAIN-CONTAINING PROTEIN"/>
    <property type="match status" value="1"/>
</dbReference>
<dbReference type="PANTHER" id="PTHR34825">
    <property type="entry name" value="CONSERVED PROTEIN, WITH A WEAK D-GALACTARATE DEHYDRATASE/ALTRONATE HYDROLASE DOMAIN"/>
    <property type="match status" value="1"/>
</dbReference>
<evidence type="ECO:0000313" key="3">
    <source>
        <dbReference type="Proteomes" id="UP000546007"/>
    </source>
</evidence>
<feature type="domain" description="AAA-ATPase-like" evidence="1">
    <location>
        <begin position="7"/>
        <end position="78"/>
    </location>
</feature>
<dbReference type="Proteomes" id="UP000546007">
    <property type="component" value="Unassembled WGS sequence"/>
</dbReference>
<keyword evidence="3" id="KW-1185">Reference proteome</keyword>
<dbReference type="EMBL" id="JACIES010000006">
    <property type="protein sequence ID" value="MBB4026844.1"/>
    <property type="molecule type" value="Genomic_DNA"/>
</dbReference>
<dbReference type="AlphaFoldDB" id="A0A7W6HXM5"/>
<reference evidence="2 3" key="1">
    <citation type="submission" date="2020-08" db="EMBL/GenBank/DDBJ databases">
        <title>Genomic Encyclopedia of Type Strains, Phase IV (KMG-IV): sequencing the most valuable type-strain genomes for metagenomic binning, comparative biology and taxonomic classification.</title>
        <authorList>
            <person name="Goeker M."/>
        </authorList>
    </citation>
    <scope>NUCLEOTIDE SEQUENCE [LARGE SCALE GENOMIC DNA]</scope>
    <source>
        <strain evidence="2 3">DSM 105721</strain>
    </source>
</reference>